<comment type="caution">
    <text evidence="1">The sequence shown here is derived from an EMBL/GenBank/DDBJ whole genome shotgun (WGS) entry which is preliminary data.</text>
</comment>
<proteinExistence type="predicted"/>
<gene>
    <name evidence="1" type="ORF">TcWFU_004313</name>
</gene>
<dbReference type="Proteomes" id="UP001651158">
    <property type="component" value="Unassembled WGS sequence"/>
</dbReference>
<keyword evidence="2" id="KW-1185">Reference proteome</keyword>
<accession>A0ABR4PZJ8</accession>
<evidence type="ECO:0000313" key="1">
    <source>
        <dbReference type="EMBL" id="KAL5102727.1"/>
    </source>
</evidence>
<reference evidence="1 2" key="1">
    <citation type="journal article" date="2022" name="Front. Cell. Infect. Microbiol.">
        <title>The Genomes of Two Strains of Taenia crassiceps the Animal Model for the Study of Human Cysticercosis.</title>
        <authorList>
            <person name="Bobes R.J."/>
            <person name="Estrada K."/>
            <person name="Rios-Valencia D.G."/>
            <person name="Calderon-Gallegos A."/>
            <person name="de la Torre P."/>
            <person name="Carrero J.C."/>
            <person name="Sanchez-Flores A."/>
            <person name="Laclette J.P."/>
        </authorList>
    </citation>
    <scope>NUCLEOTIDE SEQUENCE [LARGE SCALE GENOMIC DNA]</scope>
    <source>
        <strain evidence="1">WFUcys</strain>
    </source>
</reference>
<organism evidence="1 2">
    <name type="scientific">Taenia crassiceps</name>
    <dbReference type="NCBI Taxonomy" id="6207"/>
    <lineage>
        <taxon>Eukaryota</taxon>
        <taxon>Metazoa</taxon>
        <taxon>Spiralia</taxon>
        <taxon>Lophotrochozoa</taxon>
        <taxon>Platyhelminthes</taxon>
        <taxon>Cestoda</taxon>
        <taxon>Eucestoda</taxon>
        <taxon>Cyclophyllidea</taxon>
        <taxon>Taeniidae</taxon>
        <taxon>Taenia</taxon>
    </lineage>
</organism>
<sequence length="103" mass="11403">MLRVVRWEFGESAIVGRRVPRVWMVTASCGAKSSQVKASEVKSIQFNSNHFTALLKTTSNEERGGVREVSGLRLDHATVGSMSHAFVDVDPEVRVKQVFQAVD</sequence>
<protein>
    <submittedName>
        <fullName evidence="1">Uncharacterized protein</fullName>
    </submittedName>
</protein>
<dbReference type="EMBL" id="JAKROA010000027">
    <property type="protein sequence ID" value="KAL5102727.1"/>
    <property type="molecule type" value="Genomic_DNA"/>
</dbReference>
<name>A0ABR4PZJ8_9CEST</name>
<evidence type="ECO:0000313" key="2">
    <source>
        <dbReference type="Proteomes" id="UP001651158"/>
    </source>
</evidence>